<dbReference type="Pfam" id="PF00692">
    <property type="entry name" value="dUTPase"/>
    <property type="match status" value="1"/>
</dbReference>
<keyword evidence="5" id="KW-0546">Nucleotide metabolism</keyword>
<dbReference type="InterPro" id="IPR036157">
    <property type="entry name" value="dUTPase-like_sf"/>
</dbReference>
<dbReference type="EMBL" id="KY322437">
    <property type="protein sequence ID" value="AUF82677.1"/>
    <property type="molecule type" value="Genomic_DNA"/>
</dbReference>
<evidence type="ECO:0000259" key="6">
    <source>
        <dbReference type="Pfam" id="PF00692"/>
    </source>
</evidence>
<dbReference type="PANTHER" id="PTHR11241:SF0">
    <property type="entry name" value="DEOXYURIDINE 5'-TRIPHOSPHATE NUCLEOTIDOHYDROLASE"/>
    <property type="match status" value="1"/>
</dbReference>
<dbReference type="Gene3D" id="2.70.40.10">
    <property type="match status" value="1"/>
</dbReference>
<dbReference type="GO" id="GO:0046081">
    <property type="term" value="P:dUTP catabolic process"/>
    <property type="evidence" value="ECO:0007669"/>
    <property type="project" value="InterPro"/>
</dbReference>
<dbReference type="EC" id="3.6.1.23" evidence="3"/>
<dbReference type="GO" id="GO:0006226">
    <property type="term" value="P:dUMP biosynthetic process"/>
    <property type="evidence" value="ECO:0007669"/>
    <property type="project" value="InterPro"/>
</dbReference>
<feature type="domain" description="dUTPase-like" evidence="6">
    <location>
        <begin position="12"/>
        <end position="140"/>
    </location>
</feature>
<accession>A0A2P0VP45</accession>
<evidence type="ECO:0000256" key="1">
    <source>
        <dbReference type="ARBA" id="ARBA00003495"/>
    </source>
</evidence>
<sequence>MSVAKVKLLCDDAKMPCRGDQGAAGFDVYSTEDAVIPKGGRNGVGTGLSMACPPNHYIRVAPRSGLAFKNGIDVLAGVIDESYRGEIKVILQNLGDNDFSVKKGDRIAQLIFEKISIPMLELVDSLSDTERGSGGFGSTGV</sequence>
<dbReference type="PANTHER" id="PTHR11241">
    <property type="entry name" value="DEOXYURIDINE 5'-TRIPHOSPHATE NUCLEOTIDOHYDROLASE"/>
    <property type="match status" value="1"/>
</dbReference>
<dbReference type="InterPro" id="IPR033704">
    <property type="entry name" value="dUTPase_trimeric"/>
</dbReference>
<evidence type="ECO:0000313" key="8">
    <source>
        <dbReference type="Proteomes" id="UP000244773"/>
    </source>
</evidence>
<gene>
    <name evidence="7" type="ORF">TetV_595</name>
</gene>
<dbReference type="GO" id="GO:0000287">
    <property type="term" value="F:magnesium ion binding"/>
    <property type="evidence" value="ECO:0007669"/>
    <property type="project" value="InterPro"/>
</dbReference>
<reference evidence="7" key="1">
    <citation type="journal article" date="2018" name="Virology">
        <title>A giant virus infecting green algae encodes key fermentation genes.</title>
        <authorList>
            <person name="Schvarcz C.R."/>
            <person name="Steward G.F."/>
        </authorList>
    </citation>
    <scope>NUCLEOTIDE SEQUENCE [LARGE SCALE GENOMIC DNA]</scope>
</reference>
<proteinExistence type="inferred from homology"/>
<evidence type="ECO:0000256" key="2">
    <source>
        <dbReference type="ARBA" id="ARBA00006581"/>
    </source>
</evidence>
<evidence type="ECO:0000256" key="4">
    <source>
        <dbReference type="ARBA" id="ARBA00022801"/>
    </source>
</evidence>
<dbReference type="NCBIfam" id="TIGR00576">
    <property type="entry name" value="dut"/>
    <property type="match status" value="1"/>
</dbReference>
<dbReference type="GO" id="GO:0004170">
    <property type="term" value="F:dUTP diphosphatase activity"/>
    <property type="evidence" value="ECO:0007669"/>
    <property type="project" value="UniProtKB-EC"/>
</dbReference>
<name>A0A2P0VP45_9VIRU</name>
<evidence type="ECO:0000256" key="5">
    <source>
        <dbReference type="ARBA" id="ARBA00023080"/>
    </source>
</evidence>
<dbReference type="SUPFAM" id="SSF51283">
    <property type="entry name" value="dUTPase-like"/>
    <property type="match status" value="1"/>
</dbReference>
<dbReference type="InterPro" id="IPR029054">
    <property type="entry name" value="dUTPase-like"/>
</dbReference>
<protein>
    <recommendedName>
        <fullName evidence="3">dUTP diphosphatase</fullName>
        <ecNumber evidence="3">3.6.1.23</ecNumber>
    </recommendedName>
</protein>
<comment type="function">
    <text evidence="1">This enzyme is involved in nucleotide metabolism: it produces dUMP, the immediate precursor of thymidine nucleotides and it decreases the intracellular concentration of dUTP so that uracil cannot be incorporated into DNA.</text>
</comment>
<comment type="similarity">
    <text evidence="2">Belongs to the dUTPase family.</text>
</comment>
<evidence type="ECO:0000313" key="7">
    <source>
        <dbReference type="EMBL" id="AUF82677.1"/>
    </source>
</evidence>
<organism evidence="7">
    <name type="scientific">Tetraselmis virus 1</name>
    <dbReference type="NCBI Taxonomy" id="2060617"/>
    <lineage>
        <taxon>Viruses</taxon>
        <taxon>Varidnaviria</taxon>
        <taxon>Bamfordvirae</taxon>
        <taxon>Nucleocytoviricota</taxon>
        <taxon>Megaviricetes</taxon>
        <taxon>Imitervirales</taxon>
        <taxon>Allomimiviridae</taxon>
        <taxon>Oceanusvirus</taxon>
        <taxon>Oceanusvirus kaneohense</taxon>
    </lineage>
</organism>
<dbReference type="Proteomes" id="UP000244773">
    <property type="component" value="Segment"/>
</dbReference>
<keyword evidence="8" id="KW-1185">Reference proteome</keyword>
<dbReference type="CDD" id="cd07557">
    <property type="entry name" value="trimeric_dUTPase"/>
    <property type="match status" value="1"/>
</dbReference>
<dbReference type="InterPro" id="IPR008181">
    <property type="entry name" value="dUTPase"/>
</dbReference>
<evidence type="ECO:0000256" key="3">
    <source>
        <dbReference type="ARBA" id="ARBA00012379"/>
    </source>
</evidence>
<dbReference type="NCBIfam" id="NF001862">
    <property type="entry name" value="PRK00601.1"/>
    <property type="match status" value="1"/>
</dbReference>
<keyword evidence="4" id="KW-0378">Hydrolase</keyword>